<gene>
    <name evidence="1" type="ORF">VTK73DRAFT_2599</name>
</gene>
<comment type="caution">
    <text evidence="1">The sequence shown here is derived from an EMBL/GenBank/DDBJ whole genome shotgun (WGS) entry which is preliminary data.</text>
</comment>
<accession>A0ABR3X4D5</accession>
<protein>
    <submittedName>
        <fullName evidence="1">Uncharacterized protein</fullName>
    </submittedName>
</protein>
<evidence type="ECO:0000313" key="1">
    <source>
        <dbReference type="EMBL" id="KAL1870525.1"/>
    </source>
</evidence>
<proteinExistence type="predicted"/>
<dbReference type="Proteomes" id="UP001586593">
    <property type="component" value="Unassembled WGS sequence"/>
</dbReference>
<name>A0ABR3X4D5_9PEZI</name>
<sequence length="78" mass="8712">MIFPSASLDDWWMREVCGGFKNSPCPGCSSDCSMTVGCFYFAIVVTDISLDLRVPRHTQERWHSCTEIQKHGDPSAVA</sequence>
<evidence type="ECO:0000313" key="2">
    <source>
        <dbReference type="Proteomes" id="UP001586593"/>
    </source>
</evidence>
<keyword evidence="2" id="KW-1185">Reference proteome</keyword>
<organism evidence="1 2">
    <name type="scientific">Phialemonium thermophilum</name>
    <dbReference type="NCBI Taxonomy" id="223376"/>
    <lineage>
        <taxon>Eukaryota</taxon>
        <taxon>Fungi</taxon>
        <taxon>Dikarya</taxon>
        <taxon>Ascomycota</taxon>
        <taxon>Pezizomycotina</taxon>
        <taxon>Sordariomycetes</taxon>
        <taxon>Sordariomycetidae</taxon>
        <taxon>Cephalothecales</taxon>
        <taxon>Cephalothecaceae</taxon>
        <taxon>Phialemonium</taxon>
    </lineage>
</organism>
<reference evidence="1 2" key="1">
    <citation type="journal article" date="2024" name="Commun. Biol.">
        <title>Comparative genomic analysis of thermophilic fungi reveals convergent evolutionary adaptations and gene losses.</title>
        <authorList>
            <person name="Steindorff A.S."/>
            <person name="Aguilar-Pontes M.V."/>
            <person name="Robinson A.J."/>
            <person name="Andreopoulos B."/>
            <person name="LaButti K."/>
            <person name="Kuo A."/>
            <person name="Mondo S."/>
            <person name="Riley R."/>
            <person name="Otillar R."/>
            <person name="Haridas S."/>
            <person name="Lipzen A."/>
            <person name="Grimwood J."/>
            <person name="Schmutz J."/>
            <person name="Clum A."/>
            <person name="Reid I.D."/>
            <person name="Moisan M.C."/>
            <person name="Butler G."/>
            <person name="Nguyen T.T.M."/>
            <person name="Dewar K."/>
            <person name="Conant G."/>
            <person name="Drula E."/>
            <person name="Henrissat B."/>
            <person name="Hansel C."/>
            <person name="Singer S."/>
            <person name="Hutchinson M.I."/>
            <person name="de Vries R.P."/>
            <person name="Natvig D.O."/>
            <person name="Powell A.J."/>
            <person name="Tsang A."/>
            <person name="Grigoriev I.V."/>
        </authorList>
    </citation>
    <scope>NUCLEOTIDE SEQUENCE [LARGE SCALE GENOMIC DNA]</scope>
    <source>
        <strain evidence="1 2">ATCC 24622</strain>
    </source>
</reference>
<dbReference type="EMBL" id="JAZHXJ010000174">
    <property type="protein sequence ID" value="KAL1870525.1"/>
    <property type="molecule type" value="Genomic_DNA"/>
</dbReference>